<evidence type="ECO:0000256" key="2">
    <source>
        <dbReference type="ARBA" id="ARBA00022475"/>
    </source>
</evidence>
<dbReference type="Proteomes" id="UP000215914">
    <property type="component" value="Unassembled WGS sequence"/>
</dbReference>
<evidence type="ECO:0000256" key="1">
    <source>
        <dbReference type="ARBA" id="ARBA00004236"/>
    </source>
</evidence>
<dbReference type="EC" id="2.7.-.-" evidence="4"/>
<dbReference type="Pfam" id="PF07714">
    <property type="entry name" value="PK_Tyr_Ser-Thr"/>
    <property type="match status" value="1"/>
</dbReference>
<keyword evidence="4" id="KW-0418">Kinase</keyword>
<protein>
    <submittedName>
        <fullName evidence="4">Transferase, protein kinase RLK-Pelle-RLCK-VIIa-2 family</fullName>
        <ecNumber evidence="4">2.7.-.-</ecNumber>
    </submittedName>
</protein>
<sequence>MPGNFKGLTWVGFYWFMFLIREETSDRPLMGNYSSASKEDSVDRDEAAPYRKLQDYLNHVAGTKAKSHDKYSISFASSKDKGKIQILAHGLNKFSLNGLKRATGNFKYNVRSRLGGGEFGEVFEGEFGTKQYASSWFAFDGISRIAIKRFRHYKIQHRLKENDVIEFVDLTFLSKFNHPNLVKVLGYCFEDETLFLIYEFMENGSLDSHLFTSKIPLPWKTRVKIALGIAEGLLFLHTTENKVDDFSIKIHQILLDKNFNAKISDFESAKIVYGGSFKEIEHWNNSEYEGIIHSFGVLLIQIITGERISNIDIANLRQNMWNPNGEIRKGSLRRVLDPRLPNKDDTTIMEAMKLALDCVSIPYFPLKKAADVLTQIYTHIIKSDVYK</sequence>
<dbReference type="GO" id="GO:0004672">
    <property type="term" value="F:protein kinase activity"/>
    <property type="evidence" value="ECO:0007669"/>
    <property type="project" value="InterPro"/>
</dbReference>
<dbReference type="EMBL" id="MNCJ02000323">
    <property type="protein sequence ID" value="KAF5797200.1"/>
    <property type="molecule type" value="Genomic_DNA"/>
</dbReference>
<dbReference type="Gramene" id="mRNA:HanXRQr2_Chr08g0360841">
    <property type="protein sequence ID" value="mRNA:HanXRQr2_Chr08g0360841"/>
    <property type="gene ID" value="HanXRQr2_Chr08g0360841"/>
</dbReference>
<dbReference type="InterPro" id="IPR001245">
    <property type="entry name" value="Ser-Thr/Tyr_kinase_cat_dom"/>
</dbReference>
<dbReference type="Gene3D" id="1.10.510.10">
    <property type="entry name" value="Transferase(Phosphotransferase) domain 1"/>
    <property type="match status" value="1"/>
</dbReference>
<dbReference type="InterPro" id="IPR000719">
    <property type="entry name" value="Prot_kinase_dom"/>
</dbReference>
<evidence type="ECO:0000313" key="4">
    <source>
        <dbReference type="EMBL" id="KAF5797200.1"/>
    </source>
</evidence>
<name>A0A9K3IIN2_HELAN</name>
<accession>A0A9K3IIN2</accession>
<comment type="subcellular location">
    <subcellularLocation>
        <location evidence="1">Cell membrane</location>
    </subcellularLocation>
</comment>
<dbReference type="GO" id="GO:0005524">
    <property type="term" value="F:ATP binding"/>
    <property type="evidence" value="ECO:0007669"/>
    <property type="project" value="InterPro"/>
</dbReference>
<dbReference type="PANTHER" id="PTHR45621">
    <property type="entry name" value="OS01G0588500 PROTEIN-RELATED"/>
    <property type="match status" value="1"/>
</dbReference>
<keyword evidence="4" id="KW-0808">Transferase</keyword>
<reference evidence="4" key="2">
    <citation type="submission" date="2020-06" db="EMBL/GenBank/DDBJ databases">
        <title>Helianthus annuus Genome sequencing and assembly Release 2.</title>
        <authorList>
            <person name="Gouzy J."/>
            <person name="Langlade N."/>
            <person name="Munos S."/>
        </authorList>
    </citation>
    <scope>NUCLEOTIDE SEQUENCE</scope>
    <source>
        <tissue evidence="4">Leaves</tissue>
    </source>
</reference>
<comment type="caution">
    <text evidence="4">The sequence shown here is derived from an EMBL/GenBank/DDBJ whole genome shotgun (WGS) entry which is preliminary data.</text>
</comment>
<dbReference type="InterPro" id="IPR050823">
    <property type="entry name" value="Plant_Ser_Thr_Prot_Kinase"/>
</dbReference>
<keyword evidence="5" id="KW-1185">Reference proteome</keyword>
<keyword evidence="2" id="KW-0472">Membrane</keyword>
<gene>
    <name evidence="4" type="ORF">HanXRQr2_Chr08g0360841</name>
</gene>
<reference evidence="4" key="1">
    <citation type="journal article" date="2017" name="Nature">
        <title>The sunflower genome provides insights into oil metabolism, flowering and Asterid evolution.</title>
        <authorList>
            <person name="Badouin H."/>
            <person name="Gouzy J."/>
            <person name="Grassa C.J."/>
            <person name="Murat F."/>
            <person name="Staton S.E."/>
            <person name="Cottret L."/>
            <person name="Lelandais-Briere C."/>
            <person name="Owens G.L."/>
            <person name="Carrere S."/>
            <person name="Mayjonade B."/>
            <person name="Legrand L."/>
            <person name="Gill N."/>
            <person name="Kane N.C."/>
            <person name="Bowers J.E."/>
            <person name="Hubner S."/>
            <person name="Bellec A."/>
            <person name="Berard A."/>
            <person name="Berges H."/>
            <person name="Blanchet N."/>
            <person name="Boniface M.C."/>
            <person name="Brunel D."/>
            <person name="Catrice O."/>
            <person name="Chaidir N."/>
            <person name="Claudel C."/>
            <person name="Donnadieu C."/>
            <person name="Faraut T."/>
            <person name="Fievet G."/>
            <person name="Helmstetter N."/>
            <person name="King M."/>
            <person name="Knapp S.J."/>
            <person name="Lai Z."/>
            <person name="Le Paslier M.C."/>
            <person name="Lippi Y."/>
            <person name="Lorenzon L."/>
            <person name="Mandel J.R."/>
            <person name="Marage G."/>
            <person name="Marchand G."/>
            <person name="Marquand E."/>
            <person name="Bret-Mestries E."/>
            <person name="Morien E."/>
            <person name="Nambeesan S."/>
            <person name="Nguyen T."/>
            <person name="Pegot-Espagnet P."/>
            <person name="Pouilly N."/>
            <person name="Raftis F."/>
            <person name="Sallet E."/>
            <person name="Schiex T."/>
            <person name="Thomas J."/>
            <person name="Vandecasteele C."/>
            <person name="Vares D."/>
            <person name="Vear F."/>
            <person name="Vautrin S."/>
            <person name="Crespi M."/>
            <person name="Mangin B."/>
            <person name="Burke J.M."/>
            <person name="Salse J."/>
            <person name="Munos S."/>
            <person name="Vincourt P."/>
            <person name="Rieseberg L.H."/>
            <person name="Langlade N.B."/>
        </authorList>
    </citation>
    <scope>NUCLEOTIDE SEQUENCE</scope>
    <source>
        <tissue evidence="4">Leaves</tissue>
    </source>
</reference>
<keyword evidence="2" id="KW-1003">Cell membrane</keyword>
<dbReference type="GO" id="GO:0005886">
    <property type="term" value="C:plasma membrane"/>
    <property type="evidence" value="ECO:0007669"/>
    <property type="project" value="UniProtKB-SubCell"/>
</dbReference>
<dbReference type="Gene3D" id="3.30.200.20">
    <property type="entry name" value="Phosphorylase Kinase, domain 1"/>
    <property type="match status" value="1"/>
</dbReference>
<evidence type="ECO:0000313" key="5">
    <source>
        <dbReference type="Proteomes" id="UP000215914"/>
    </source>
</evidence>
<proteinExistence type="predicted"/>
<dbReference type="InterPro" id="IPR011009">
    <property type="entry name" value="Kinase-like_dom_sf"/>
</dbReference>
<dbReference type="SUPFAM" id="SSF56112">
    <property type="entry name" value="Protein kinase-like (PK-like)"/>
    <property type="match status" value="1"/>
</dbReference>
<dbReference type="PROSITE" id="PS50011">
    <property type="entry name" value="PROTEIN_KINASE_DOM"/>
    <property type="match status" value="1"/>
</dbReference>
<feature type="domain" description="Protein kinase" evidence="3">
    <location>
        <begin position="108"/>
        <end position="387"/>
    </location>
</feature>
<evidence type="ECO:0000259" key="3">
    <source>
        <dbReference type="PROSITE" id="PS50011"/>
    </source>
</evidence>
<dbReference type="AlphaFoldDB" id="A0A9K3IIN2"/>
<organism evidence="4 5">
    <name type="scientific">Helianthus annuus</name>
    <name type="common">Common sunflower</name>
    <dbReference type="NCBI Taxonomy" id="4232"/>
    <lineage>
        <taxon>Eukaryota</taxon>
        <taxon>Viridiplantae</taxon>
        <taxon>Streptophyta</taxon>
        <taxon>Embryophyta</taxon>
        <taxon>Tracheophyta</taxon>
        <taxon>Spermatophyta</taxon>
        <taxon>Magnoliopsida</taxon>
        <taxon>eudicotyledons</taxon>
        <taxon>Gunneridae</taxon>
        <taxon>Pentapetalae</taxon>
        <taxon>asterids</taxon>
        <taxon>campanulids</taxon>
        <taxon>Asterales</taxon>
        <taxon>Asteraceae</taxon>
        <taxon>Asteroideae</taxon>
        <taxon>Heliantheae alliance</taxon>
        <taxon>Heliantheae</taxon>
        <taxon>Helianthus</taxon>
    </lineage>
</organism>